<evidence type="ECO:0000256" key="1">
    <source>
        <dbReference type="SAM" id="MobiDB-lite"/>
    </source>
</evidence>
<feature type="region of interest" description="Disordered" evidence="1">
    <location>
        <begin position="97"/>
        <end position="180"/>
    </location>
</feature>
<reference evidence="2 3" key="1">
    <citation type="submission" date="2017-12" db="EMBL/GenBank/DDBJ databases">
        <title>Genomic analysis of a novel phage Vp_R1 lytic to Vibrio parahaemolyticus.</title>
        <authorList>
            <person name="Ren H."/>
            <person name="Li Z."/>
        </authorList>
    </citation>
    <scope>NUCLEOTIDE SEQUENCE [LARGE SCALE GENOMIC DNA]</scope>
</reference>
<keyword evidence="3" id="KW-1185">Reference proteome</keyword>
<dbReference type="Gene3D" id="1.20.5.320">
    <property type="entry name" value="6-Phosphogluconate Dehydrogenase, domain 3"/>
    <property type="match status" value="1"/>
</dbReference>
<evidence type="ECO:0000313" key="2">
    <source>
        <dbReference type="EMBL" id="AUG88486.1"/>
    </source>
</evidence>
<gene>
    <name evidence="2" type="ORF">VPR_122</name>
</gene>
<feature type="compositionally biased region" description="Polar residues" evidence="1">
    <location>
        <begin position="112"/>
        <end position="121"/>
    </location>
</feature>
<accession>A0A2H5BQQ0</accession>
<dbReference type="Proteomes" id="UP000240283">
    <property type="component" value="Segment"/>
</dbReference>
<dbReference type="EMBL" id="MG603697">
    <property type="protein sequence ID" value="AUG88486.1"/>
    <property type="molecule type" value="Genomic_DNA"/>
</dbReference>
<proteinExistence type="predicted"/>
<name>A0A2H5BQQ0_9CAUD</name>
<organism evidence="2 3">
    <name type="scientific">Vibrio phage Vp_R1</name>
    <dbReference type="NCBI Taxonomy" id="2059867"/>
    <lineage>
        <taxon>Viruses</taxon>
        <taxon>Duplodnaviria</taxon>
        <taxon>Heunggongvirae</taxon>
        <taxon>Uroviricota</taxon>
        <taxon>Caudoviricetes</taxon>
        <taxon>Grimontviridae</taxon>
        <taxon>Dalianvirus</taxon>
        <taxon>Dalianvirus R1</taxon>
    </lineage>
</organism>
<dbReference type="Gene3D" id="6.20.230.10">
    <property type="match status" value="2"/>
</dbReference>
<sequence length="765" mass="82834">MAFQHKRVVQNGVTLIPSNYREGEIVLDFIRKRVVSKDASGLMVDFIGTDNVSFPEAPADNKLYARKDESWQEFNEFIDAPSDSSKYARVDGNWESVNEFPEAPTDNKKYGRTNNSWSEISEFQDAPSDGNKYTRKDGQWEVSDPVITSHSELSGLSDTNSHPASSISTSSGSDVEQELSTKATMEDLTESQNDIVGGSIFKGSNGEHVQNGDVIPAGTTRLRVLINGEPILLFAWDNLTLPATVTSVPTTDNGFAGYDVATDQGTFEFVTENKRNLRESNDILGWFSGDEFDGSTDITSNILAAKAYIEITNSRDIICSKGNAFINGVIELDNNVNVSFGDNKVISGPSMQWIVRKGSNVSINDIRMGEDGLTQNLQPLFLINSEAGPIFLDGQRDTSIKCGIKSEITTGAPFVRLEAKVKSGQTGSSAVTGVDVDVKTNQGRRAVEINADNLADTLKSAFVNSCRVSLKASATIDGIYEIYNSDESILTKPVNCEIAQNNYFIEYQATSGRAQVPLNSLGDRHVIDGQIWDLNIASNLSNVRVRGDACNILSSSFPTEESGRLVVGDGITPNTLGGLGGTQRSRSYSHIAQRTHCKYLGTGRTTNDLINATYAFLVSATDAIISGTDYSDGTIINSKTFPPSQFILNGDISVDYKMIGKPTVGDKFGLGIRINGTTYSTLRVSGLASDGFIAYLTLYMSVNDNRVDIAYKVGGNEKILVSQSVPDLSVNGATIEVYGFSHEGSEPSNRVTIAGLDGLIKYKTA</sequence>
<protein>
    <submittedName>
        <fullName evidence="2">Uncharacterized protein</fullName>
    </submittedName>
</protein>
<feature type="compositionally biased region" description="Polar residues" evidence="1">
    <location>
        <begin position="146"/>
        <end position="180"/>
    </location>
</feature>
<evidence type="ECO:0000313" key="3">
    <source>
        <dbReference type="Proteomes" id="UP000240283"/>
    </source>
</evidence>